<name>A0ABS9D446_9ALTE</name>
<keyword evidence="1 3" id="KW-0343">GTPase activation</keyword>
<evidence type="ECO:0000256" key="2">
    <source>
        <dbReference type="ARBA" id="ARBA00022517"/>
    </source>
</evidence>
<comment type="subunit">
    <text evidence="3">Interacts with Der.</text>
</comment>
<sequence>MPRKKKSRKVGQIGAPKISSNIRKPAEKRVKKHKGKPAGNRNSEAVISNGPNATKTLKDPRHGSKKPIDLFADNNSAKKAPKPKAKHFSPAQELEAIEQDPRLAQLLDNLDLGKKVSKEDQSFVDKSLARHKILCGLLGIGKDSETDEQEPNIEGDFTDSFDSISIDDYKD</sequence>
<dbReference type="RefSeq" id="WP_235310724.1">
    <property type="nucleotide sequence ID" value="NZ_JAKGAS010000002.1"/>
</dbReference>
<keyword evidence="2 3" id="KW-0690">Ribosome biogenesis</keyword>
<gene>
    <name evidence="3" type="primary">yihI</name>
    <name evidence="5" type="ORF">L0668_03660</name>
</gene>
<feature type="compositionally biased region" description="Low complexity" evidence="4">
    <location>
        <begin position="160"/>
        <end position="171"/>
    </location>
</feature>
<evidence type="ECO:0000256" key="1">
    <source>
        <dbReference type="ARBA" id="ARBA00022468"/>
    </source>
</evidence>
<keyword evidence="6" id="KW-1185">Reference proteome</keyword>
<comment type="caution">
    <text evidence="5">The sequence shown here is derived from an EMBL/GenBank/DDBJ whole genome shotgun (WGS) entry which is preliminary data.</text>
</comment>
<comment type="function">
    <text evidence="3">A GTPase-activating protein (GAP) that modifies Der/EngA GTPase function. May play a role in ribosome biogenesis.</text>
</comment>
<evidence type="ECO:0000256" key="3">
    <source>
        <dbReference type="HAMAP-Rule" id="MF_01058"/>
    </source>
</evidence>
<accession>A0ABS9D446</accession>
<dbReference type="HAMAP" id="MF_01058">
    <property type="entry name" value="GAP_YihI"/>
    <property type="match status" value="1"/>
</dbReference>
<proteinExistence type="inferred from homology"/>
<reference evidence="5 6" key="1">
    <citation type="submission" date="2022-01" db="EMBL/GenBank/DDBJ databases">
        <title>Paraglaciecola sp. G1-23.</title>
        <authorList>
            <person name="Jin M.S."/>
            <person name="Han D.M."/>
            <person name="Kim H.M."/>
            <person name="Jeon C.O."/>
        </authorList>
    </citation>
    <scope>NUCLEOTIDE SEQUENCE [LARGE SCALE GENOMIC DNA]</scope>
    <source>
        <strain evidence="5 6">G1-23</strain>
    </source>
</reference>
<dbReference type="NCBIfam" id="NF003560">
    <property type="entry name" value="PRK05244.1-1"/>
    <property type="match status" value="1"/>
</dbReference>
<feature type="region of interest" description="Disordered" evidence="4">
    <location>
        <begin position="139"/>
        <end position="171"/>
    </location>
</feature>
<evidence type="ECO:0000313" key="5">
    <source>
        <dbReference type="EMBL" id="MCF2947190.1"/>
    </source>
</evidence>
<feature type="compositionally biased region" description="Acidic residues" evidence="4">
    <location>
        <begin position="145"/>
        <end position="159"/>
    </location>
</feature>
<feature type="region of interest" description="Disordered" evidence="4">
    <location>
        <begin position="1"/>
        <end position="90"/>
    </location>
</feature>
<feature type="compositionally biased region" description="Basic and acidic residues" evidence="4">
    <location>
        <begin position="56"/>
        <end position="68"/>
    </location>
</feature>
<evidence type="ECO:0000313" key="6">
    <source>
        <dbReference type="Proteomes" id="UP001521137"/>
    </source>
</evidence>
<dbReference type="Pfam" id="PF04220">
    <property type="entry name" value="YihI"/>
    <property type="match status" value="1"/>
</dbReference>
<organism evidence="5 6">
    <name type="scientific">Paraglaciecola algarum</name>
    <dbReference type="NCBI Taxonomy" id="3050085"/>
    <lineage>
        <taxon>Bacteria</taxon>
        <taxon>Pseudomonadati</taxon>
        <taxon>Pseudomonadota</taxon>
        <taxon>Gammaproteobacteria</taxon>
        <taxon>Alteromonadales</taxon>
        <taxon>Alteromonadaceae</taxon>
        <taxon>Paraglaciecola</taxon>
    </lineage>
</organism>
<comment type="similarity">
    <text evidence="3">Belongs to the YihI family.</text>
</comment>
<dbReference type="Proteomes" id="UP001521137">
    <property type="component" value="Unassembled WGS sequence"/>
</dbReference>
<protein>
    <recommendedName>
        <fullName evidence="3">Der GTPase-activating protein YihI</fullName>
    </recommendedName>
</protein>
<dbReference type="InterPro" id="IPR007336">
    <property type="entry name" value="YihI"/>
</dbReference>
<evidence type="ECO:0000256" key="4">
    <source>
        <dbReference type="SAM" id="MobiDB-lite"/>
    </source>
</evidence>
<dbReference type="EMBL" id="JAKGAS010000002">
    <property type="protein sequence ID" value="MCF2947190.1"/>
    <property type="molecule type" value="Genomic_DNA"/>
</dbReference>
<feature type="compositionally biased region" description="Polar residues" evidence="4">
    <location>
        <begin position="40"/>
        <end position="55"/>
    </location>
</feature>